<protein>
    <recommendedName>
        <fullName evidence="1">Zn(2)-C6 fungal-type domain-containing protein</fullName>
    </recommendedName>
</protein>
<reference evidence="2 3" key="1">
    <citation type="submission" date="2015-04" db="EMBL/GenBank/DDBJ databases">
        <title>Complete genome sequence of Schizopora paradoxa KUC8140, a cosmopolitan wood degrader in East Asia.</title>
        <authorList>
            <consortium name="DOE Joint Genome Institute"/>
            <person name="Min B."/>
            <person name="Park H."/>
            <person name="Jang Y."/>
            <person name="Kim J.-J."/>
            <person name="Kim K.H."/>
            <person name="Pangilinan J."/>
            <person name="Lipzen A."/>
            <person name="Riley R."/>
            <person name="Grigoriev I.V."/>
            <person name="Spatafora J.W."/>
            <person name="Choi I.-G."/>
        </authorList>
    </citation>
    <scope>NUCLEOTIDE SEQUENCE [LARGE SCALE GENOMIC DNA]</scope>
    <source>
        <strain evidence="2 3">KUC8140</strain>
    </source>
</reference>
<gene>
    <name evidence="2" type="ORF">SCHPADRAFT_486049</name>
</gene>
<dbReference type="AlphaFoldDB" id="A0A0H2RH54"/>
<dbReference type="EMBL" id="KQ086007">
    <property type="protein sequence ID" value="KLO11174.1"/>
    <property type="molecule type" value="Genomic_DNA"/>
</dbReference>
<feature type="domain" description="Zn(2)-C6 fungal-type" evidence="1">
    <location>
        <begin position="21"/>
        <end position="55"/>
    </location>
</feature>
<dbReference type="Pfam" id="PF00172">
    <property type="entry name" value="Zn_clus"/>
    <property type="match status" value="1"/>
</dbReference>
<sequence>MGKSSNTRNANARTKRANRWPCDGCRKAKRGCDGENGQPCSSCEKEQCTYSKPPTKFIPYYTPPVGIKRRSVQKSTSECTCESQSSTTGPPAPLSLAREPSATYNVFFVGPTTQSGVITQPRNHITFDGRPAVLLASATCMGAHTSQRSASQSHSVGVSGSRGDFAYSSCMEPRFTGIANVPPNGVNSEKGVNGTALKVQSSPSHVVVLKRGRQNVTRALCEMKSMQKQ</sequence>
<dbReference type="InParanoid" id="A0A0H2RH54"/>
<dbReference type="GO" id="GO:0000981">
    <property type="term" value="F:DNA-binding transcription factor activity, RNA polymerase II-specific"/>
    <property type="evidence" value="ECO:0007669"/>
    <property type="project" value="InterPro"/>
</dbReference>
<dbReference type="Proteomes" id="UP000053477">
    <property type="component" value="Unassembled WGS sequence"/>
</dbReference>
<evidence type="ECO:0000259" key="1">
    <source>
        <dbReference type="Pfam" id="PF00172"/>
    </source>
</evidence>
<dbReference type="CDD" id="cd00067">
    <property type="entry name" value="GAL4"/>
    <property type="match status" value="1"/>
</dbReference>
<dbReference type="InterPro" id="IPR001138">
    <property type="entry name" value="Zn2Cys6_DnaBD"/>
</dbReference>
<organism evidence="2 3">
    <name type="scientific">Schizopora paradoxa</name>
    <dbReference type="NCBI Taxonomy" id="27342"/>
    <lineage>
        <taxon>Eukaryota</taxon>
        <taxon>Fungi</taxon>
        <taxon>Dikarya</taxon>
        <taxon>Basidiomycota</taxon>
        <taxon>Agaricomycotina</taxon>
        <taxon>Agaricomycetes</taxon>
        <taxon>Hymenochaetales</taxon>
        <taxon>Schizoporaceae</taxon>
        <taxon>Schizopora</taxon>
    </lineage>
</organism>
<keyword evidence="3" id="KW-1185">Reference proteome</keyword>
<accession>A0A0H2RH54</accession>
<evidence type="ECO:0000313" key="2">
    <source>
        <dbReference type="EMBL" id="KLO11174.1"/>
    </source>
</evidence>
<name>A0A0H2RH54_9AGAM</name>
<evidence type="ECO:0000313" key="3">
    <source>
        <dbReference type="Proteomes" id="UP000053477"/>
    </source>
</evidence>
<proteinExistence type="predicted"/>
<dbReference type="GO" id="GO:0008270">
    <property type="term" value="F:zinc ion binding"/>
    <property type="evidence" value="ECO:0007669"/>
    <property type="project" value="InterPro"/>
</dbReference>